<dbReference type="AlphaFoldDB" id="A0A068NX46"/>
<organism evidence="1 2">
    <name type="scientific">Fimbriimonas ginsengisoli Gsoil 348</name>
    <dbReference type="NCBI Taxonomy" id="661478"/>
    <lineage>
        <taxon>Bacteria</taxon>
        <taxon>Bacillati</taxon>
        <taxon>Armatimonadota</taxon>
        <taxon>Fimbriimonadia</taxon>
        <taxon>Fimbriimonadales</taxon>
        <taxon>Fimbriimonadaceae</taxon>
        <taxon>Fimbriimonas</taxon>
    </lineage>
</organism>
<name>A0A068NX46_FIMGI</name>
<evidence type="ECO:0000313" key="2">
    <source>
        <dbReference type="Proteomes" id="UP000027982"/>
    </source>
</evidence>
<dbReference type="HOGENOM" id="CLU_3328162_0_0_0"/>
<sequence length="38" mass="4560">MVIEDLARAGDREAMQTQLLRWREENLDRYNLRDVADP</sequence>
<accession>A0A068NX46</accession>
<proteinExistence type="predicted"/>
<evidence type="ECO:0000313" key="1">
    <source>
        <dbReference type="EMBL" id="AIE87360.1"/>
    </source>
</evidence>
<reference evidence="1 2" key="1">
    <citation type="journal article" date="2014" name="PLoS ONE">
        <title>The first complete genome sequence of the class fimbriimonadia in the phylum armatimonadetes.</title>
        <authorList>
            <person name="Hu Z.Y."/>
            <person name="Wang Y.Z."/>
            <person name="Im W.T."/>
            <person name="Wang S.Y."/>
            <person name="Zhao G.P."/>
            <person name="Zheng H.J."/>
            <person name="Quan Z.X."/>
        </authorList>
    </citation>
    <scope>NUCLEOTIDE SEQUENCE [LARGE SCALE GENOMIC DNA]</scope>
    <source>
        <strain evidence="1">Gsoil 348</strain>
    </source>
</reference>
<gene>
    <name evidence="1" type="ORF">OP10G_3992</name>
</gene>
<dbReference type="KEGG" id="fgi:OP10G_3992"/>
<dbReference type="Proteomes" id="UP000027982">
    <property type="component" value="Chromosome"/>
</dbReference>
<dbReference type="EMBL" id="CP007139">
    <property type="protein sequence ID" value="AIE87360.1"/>
    <property type="molecule type" value="Genomic_DNA"/>
</dbReference>
<keyword evidence="2" id="KW-1185">Reference proteome</keyword>
<protein>
    <submittedName>
        <fullName evidence="1">Uncharacterized protein</fullName>
    </submittedName>
</protein>